<keyword evidence="2" id="KW-1185">Reference proteome</keyword>
<comment type="caution">
    <text evidence="1">The sequence shown here is derived from an EMBL/GenBank/DDBJ whole genome shotgun (WGS) entry which is preliminary data.</text>
</comment>
<reference evidence="1" key="1">
    <citation type="submission" date="2024-12" db="EMBL/GenBank/DDBJ databases">
        <title>Comparative genomics and development of molecular markers within Purpureocillium lilacinum and among Purpureocillium species.</title>
        <authorList>
            <person name="Yeh Z.-Y."/>
            <person name="Ni N.-T."/>
            <person name="Lo P.-H."/>
            <person name="Mushyakhwo K."/>
            <person name="Lin C.-F."/>
            <person name="Nai Y.-S."/>
        </authorList>
    </citation>
    <scope>NUCLEOTIDE SEQUENCE</scope>
    <source>
        <strain evidence="1">NCHU-NPUST-175</strain>
    </source>
</reference>
<evidence type="ECO:0000313" key="1">
    <source>
        <dbReference type="EMBL" id="KAL3955451.1"/>
    </source>
</evidence>
<gene>
    <name evidence="1" type="ORF">ACCO45_011014</name>
</gene>
<dbReference type="EMBL" id="JBGNUJ010000010">
    <property type="protein sequence ID" value="KAL3955451.1"/>
    <property type="molecule type" value="Genomic_DNA"/>
</dbReference>
<name>A0ACC4DJ42_PURLI</name>
<evidence type="ECO:0000313" key="2">
    <source>
        <dbReference type="Proteomes" id="UP001638806"/>
    </source>
</evidence>
<organism evidence="1 2">
    <name type="scientific">Purpureocillium lilacinum</name>
    <name type="common">Paecilomyces lilacinus</name>
    <dbReference type="NCBI Taxonomy" id="33203"/>
    <lineage>
        <taxon>Eukaryota</taxon>
        <taxon>Fungi</taxon>
        <taxon>Dikarya</taxon>
        <taxon>Ascomycota</taxon>
        <taxon>Pezizomycotina</taxon>
        <taxon>Sordariomycetes</taxon>
        <taxon>Hypocreomycetidae</taxon>
        <taxon>Hypocreales</taxon>
        <taxon>Ophiocordycipitaceae</taxon>
        <taxon>Purpureocillium</taxon>
    </lineage>
</organism>
<sequence length="123" mass="13478">MPGPRRPRPGKRWIECAASPGSTRVQFFRRRSKSAQARWQRRWEKREAQAAADVGGQDAPLDNSQNGMAPPTGQQRAQIAPEPVPAVWTVASHEALDGVIRVTALRVQAPAAVANSQFHAHDP</sequence>
<proteinExistence type="predicted"/>
<protein>
    <submittedName>
        <fullName evidence="1">Uncharacterized protein</fullName>
    </submittedName>
</protein>
<dbReference type="Proteomes" id="UP001638806">
    <property type="component" value="Unassembled WGS sequence"/>
</dbReference>
<accession>A0ACC4DJ42</accession>